<dbReference type="OrthoDB" id="138803at2"/>
<dbReference type="AlphaFoldDB" id="A0A383XQB6"/>
<dbReference type="InterPro" id="IPR021804">
    <property type="entry name" value="DUF3375"/>
</dbReference>
<dbReference type="Proteomes" id="UP000251800">
    <property type="component" value="Unassembled WGS sequence"/>
</dbReference>
<comment type="caution">
    <text evidence="1">The sequence shown here is derived from an EMBL/GenBank/DDBJ whole genome shotgun (WGS) entry which is preliminary data.</text>
</comment>
<accession>A0A383XQB6</accession>
<evidence type="ECO:0000313" key="2">
    <source>
        <dbReference type="Proteomes" id="UP000251800"/>
    </source>
</evidence>
<keyword evidence="2" id="KW-1185">Reference proteome</keyword>
<reference evidence="1 2" key="1">
    <citation type="submission" date="2018-05" db="EMBL/GenBank/DDBJ databases">
        <title>Abyssibacter profundi OUC007T gen. nov., sp. nov, a marine bacterium isolated from seawater of the Mariana Trench.</title>
        <authorList>
            <person name="Zhou S."/>
        </authorList>
    </citation>
    <scope>NUCLEOTIDE SEQUENCE [LARGE SCALE GENOMIC DNA]</scope>
    <source>
        <strain evidence="1 2">OUC007</strain>
    </source>
</reference>
<sequence>MASSPQEHAQQLLTWRREHPAWLVLAARRAPLVLSCLGPLLEQQQGSIPLEDAQQQLAQMLRGFANDSEFEVGSDPAAQALRELRDWIRRGLIVERDGRLFATDALQVAMAFVSGLDQRVMTSSASRLATVQREIENLATALNPDQAARADMIRRQIKNLESQLKAVEAGDVEVLSETAASEGIRDIYSLAMSLPADFRRVEDSYRTADRALRQSIISDEHHRGEIVDRLLDSHDALVETAEGQVFQGFHEQLNRSTELDQMRAQLKEILRNPTTERALGRRQREDLRWLVNRLVNESRRVIEARARSEQDVKGFLKTGLAVEHHRVGQLLHALMERAVDIDWSDAALRRSVTPLWPIAVDCSGVPVAERLRFKEVAEDAEEEFNLREQPADLNALDDEFWSSFDSLDTGQLQIDTLAVLEQADAGLSLAELAEKLPPTHDLETLCCWLQWARDTGETVLTDREQFEIAGSDGEAMRFDTPRIKLHAEQFEAAVSRV</sequence>
<dbReference type="EMBL" id="QEQK01000017">
    <property type="protein sequence ID" value="PWN54820.1"/>
    <property type="molecule type" value="Genomic_DNA"/>
</dbReference>
<dbReference type="Pfam" id="PF11855">
    <property type="entry name" value="DUF3375"/>
    <property type="match status" value="1"/>
</dbReference>
<gene>
    <name evidence="1" type="ORF">DEH80_15240</name>
</gene>
<organism evidence="1 2">
    <name type="scientific">Abyssibacter profundi</name>
    <dbReference type="NCBI Taxonomy" id="2182787"/>
    <lineage>
        <taxon>Bacteria</taxon>
        <taxon>Pseudomonadati</taxon>
        <taxon>Pseudomonadota</taxon>
        <taxon>Gammaproteobacteria</taxon>
        <taxon>Chromatiales</taxon>
        <taxon>Oceanococcaceae</taxon>
        <taxon>Abyssibacter</taxon>
    </lineage>
</organism>
<dbReference type="RefSeq" id="WP_109721383.1">
    <property type="nucleotide sequence ID" value="NZ_QEQK01000017.1"/>
</dbReference>
<proteinExistence type="predicted"/>
<evidence type="ECO:0000313" key="1">
    <source>
        <dbReference type="EMBL" id="PWN54820.1"/>
    </source>
</evidence>
<protein>
    <submittedName>
        <fullName evidence="1">DUF3375 domain-containing protein</fullName>
    </submittedName>
</protein>
<name>A0A383XQB6_9GAMM</name>